<feature type="signal peptide" evidence="1">
    <location>
        <begin position="1"/>
        <end position="20"/>
    </location>
</feature>
<dbReference type="PANTHER" id="PTHR39176:SF1">
    <property type="entry name" value="PERIPLASMIC PROTEIN"/>
    <property type="match status" value="1"/>
</dbReference>
<dbReference type="AlphaFoldDB" id="A0A4S4A579"/>
<proteinExistence type="predicted"/>
<dbReference type="PANTHER" id="PTHR39176">
    <property type="entry name" value="PERIPLASMIC PROTEIN-RELATED"/>
    <property type="match status" value="1"/>
</dbReference>
<dbReference type="RefSeq" id="WP_190234685.1">
    <property type="nucleotide sequence ID" value="NZ_SSOA01000001.1"/>
</dbReference>
<name>A0A4S4A579_9HYPH</name>
<dbReference type="Proteomes" id="UP000310754">
    <property type="component" value="Unassembled WGS sequence"/>
</dbReference>
<gene>
    <name evidence="3" type="ORF">E6C51_00650</name>
</gene>
<keyword evidence="4" id="KW-1185">Reference proteome</keyword>
<organism evidence="3 4">
    <name type="scientific">Allorhizobium terrae</name>
    <dbReference type="NCBI Taxonomy" id="1848972"/>
    <lineage>
        <taxon>Bacteria</taxon>
        <taxon>Pseudomonadati</taxon>
        <taxon>Pseudomonadota</taxon>
        <taxon>Alphaproteobacteria</taxon>
        <taxon>Hyphomicrobiales</taxon>
        <taxon>Rhizobiaceae</taxon>
        <taxon>Rhizobium/Agrobacterium group</taxon>
        <taxon>Allorhizobium</taxon>
    </lineage>
</organism>
<evidence type="ECO:0000313" key="3">
    <source>
        <dbReference type="EMBL" id="THF53668.1"/>
    </source>
</evidence>
<dbReference type="Gene3D" id="1.20.1270.180">
    <property type="match status" value="1"/>
</dbReference>
<evidence type="ECO:0000256" key="1">
    <source>
        <dbReference type="SAM" id="SignalP"/>
    </source>
</evidence>
<dbReference type="InterPro" id="IPR009739">
    <property type="entry name" value="LprI-like_N"/>
</dbReference>
<evidence type="ECO:0000313" key="4">
    <source>
        <dbReference type="Proteomes" id="UP000310754"/>
    </source>
</evidence>
<keyword evidence="1" id="KW-0732">Signal</keyword>
<reference evidence="3 4" key="1">
    <citation type="submission" date="2019-04" db="EMBL/GenBank/DDBJ databases">
        <title>Rhizobium terrae sp. nov., isolated from a paddy soil.</title>
        <authorList>
            <person name="Lin S.-Y."/>
            <person name="Hameed A."/>
            <person name="Huang H.-I."/>
            <person name="Young C.-C."/>
        </authorList>
    </citation>
    <scope>NUCLEOTIDE SEQUENCE [LARGE SCALE GENOMIC DNA]</scope>
    <source>
        <strain evidence="3 4">CC-HIH110</strain>
    </source>
</reference>
<feature type="domain" description="Lysozyme inhibitor LprI-like N-terminal" evidence="2">
    <location>
        <begin position="27"/>
        <end position="127"/>
    </location>
</feature>
<dbReference type="EMBL" id="SSOA01000001">
    <property type="protein sequence ID" value="THF53668.1"/>
    <property type="molecule type" value="Genomic_DNA"/>
</dbReference>
<accession>A0A4S4A579</accession>
<protein>
    <submittedName>
        <fullName evidence="3">DUF1311 domain-containing protein</fullName>
    </submittedName>
</protein>
<dbReference type="Pfam" id="PF07007">
    <property type="entry name" value="LprI"/>
    <property type="match status" value="1"/>
</dbReference>
<sequence length="134" mass="14561">MRLAFAALTCLVMSAGSAYAVGPKLNCSDPQTQAEMTDCAANEFDRADKALNAQWKLTRAVMQETDANLEDDQKGAEKALLNAQRAWIAYRDGQCEAEGFSVRGGTMEPMIVDDCKARLTDARTKELKALAAPQ</sequence>
<evidence type="ECO:0000259" key="2">
    <source>
        <dbReference type="Pfam" id="PF07007"/>
    </source>
</evidence>
<feature type="chain" id="PRO_5020602625" evidence="1">
    <location>
        <begin position="21"/>
        <end position="134"/>
    </location>
</feature>
<comment type="caution">
    <text evidence="3">The sequence shown here is derived from an EMBL/GenBank/DDBJ whole genome shotgun (WGS) entry which is preliminary data.</text>
</comment>